<dbReference type="PANTHER" id="PTHR42760">
    <property type="entry name" value="SHORT-CHAIN DEHYDROGENASES/REDUCTASES FAMILY MEMBER"/>
    <property type="match status" value="1"/>
</dbReference>
<name>A0A2Z3H125_9BACT</name>
<keyword evidence="4" id="KW-1185">Reference proteome</keyword>
<dbReference type="GO" id="GO:0016616">
    <property type="term" value="F:oxidoreductase activity, acting on the CH-OH group of donors, NAD or NADP as acceptor"/>
    <property type="evidence" value="ECO:0007669"/>
    <property type="project" value="TreeGrafter"/>
</dbReference>
<keyword evidence="2" id="KW-0560">Oxidoreductase</keyword>
<dbReference type="Pfam" id="PF13561">
    <property type="entry name" value="adh_short_C2"/>
    <property type="match status" value="1"/>
</dbReference>
<comment type="similarity">
    <text evidence="1">Belongs to the short-chain dehydrogenases/reductases (SDR) family.</text>
</comment>
<dbReference type="InterPro" id="IPR020904">
    <property type="entry name" value="Sc_DH/Rdtase_CS"/>
</dbReference>
<dbReference type="InterPro" id="IPR002347">
    <property type="entry name" value="SDR_fam"/>
</dbReference>
<evidence type="ECO:0000256" key="1">
    <source>
        <dbReference type="ARBA" id="ARBA00006484"/>
    </source>
</evidence>
<organism evidence="3 4">
    <name type="scientific">Gemmata obscuriglobus</name>
    <dbReference type="NCBI Taxonomy" id="114"/>
    <lineage>
        <taxon>Bacteria</taxon>
        <taxon>Pseudomonadati</taxon>
        <taxon>Planctomycetota</taxon>
        <taxon>Planctomycetia</taxon>
        <taxon>Gemmatales</taxon>
        <taxon>Gemmataceae</taxon>
        <taxon>Gemmata</taxon>
    </lineage>
</organism>
<dbReference type="SUPFAM" id="SSF51735">
    <property type="entry name" value="NAD(P)-binding Rossmann-fold domains"/>
    <property type="match status" value="1"/>
</dbReference>
<dbReference type="NCBIfam" id="NF006132">
    <property type="entry name" value="PRK08277.1"/>
    <property type="match status" value="1"/>
</dbReference>
<gene>
    <name evidence="3" type="ORF">C1280_10755</name>
</gene>
<dbReference type="GO" id="GO:0005975">
    <property type="term" value="P:carbohydrate metabolic process"/>
    <property type="evidence" value="ECO:0007669"/>
    <property type="project" value="UniProtKB-ARBA"/>
</dbReference>
<protein>
    <submittedName>
        <fullName evidence="3">D-mannonate oxidoreductase</fullName>
    </submittedName>
</protein>
<dbReference type="PROSITE" id="PS00061">
    <property type="entry name" value="ADH_SHORT"/>
    <property type="match status" value="1"/>
</dbReference>
<accession>A0A2Z3H125</accession>
<reference evidence="3 4" key="1">
    <citation type="submission" date="2018-01" db="EMBL/GenBank/DDBJ databases">
        <title>G. obscuriglobus.</title>
        <authorList>
            <person name="Franke J."/>
            <person name="Blomberg W."/>
            <person name="Selmecki A."/>
        </authorList>
    </citation>
    <scope>NUCLEOTIDE SEQUENCE [LARGE SCALE GENOMIC DNA]</scope>
    <source>
        <strain evidence="3 4">DSM 5831</strain>
    </source>
</reference>
<dbReference type="PRINTS" id="PR00080">
    <property type="entry name" value="SDRFAMILY"/>
</dbReference>
<dbReference type="InterPro" id="IPR036291">
    <property type="entry name" value="NAD(P)-bd_dom_sf"/>
</dbReference>
<dbReference type="AlphaFoldDB" id="A0A2Z3H125"/>
<proteinExistence type="inferred from homology"/>
<dbReference type="OrthoDB" id="9803333at2"/>
<dbReference type="PRINTS" id="PR00081">
    <property type="entry name" value="GDHRDH"/>
</dbReference>
<dbReference type="Proteomes" id="UP000245802">
    <property type="component" value="Chromosome"/>
</dbReference>
<dbReference type="Gene3D" id="3.40.50.720">
    <property type="entry name" value="NAD(P)-binding Rossmann-like Domain"/>
    <property type="match status" value="1"/>
</dbReference>
<dbReference type="PANTHER" id="PTHR42760:SF115">
    <property type="entry name" value="3-OXOACYL-[ACYL-CARRIER-PROTEIN] REDUCTASE FABG"/>
    <property type="match status" value="1"/>
</dbReference>
<dbReference type="RefSeq" id="WP_010038646.1">
    <property type="nucleotide sequence ID" value="NZ_CP025958.1"/>
</dbReference>
<sequence length="269" mass="27710">MTNLFNLTGEVAAVLGGTGVLGGAMADALAAAGATVAVVGRSEERGLERVRAIEQAGGKAIFVSADAMSRESLTAARDTIISKLGNVTVLINGAGGNKPEGTIAPGGDFCKMGAEGWNAVFDLNLVGGTLYPCQIFGEKMVAAGKGSIINIASMASIIPLSRVVAYSASKAAVLNLTLWLAREWATKGVRVNAISPGFFPAEQNRRMLLKDDGTYTERGQAIIGHTPMSRFGTAEELAGATVWLASQRASGFVTGQNIVVDGGFSSVTI</sequence>
<evidence type="ECO:0000313" key="3">
    <source>
        <dbReference type="EMBL" id="AWM37447.1"/>
    </source>
</evidence>
<dbReference type="KEGG" id="gog:C1280_10755"/>
<dbReference type="FunFam" id="3.40.50.720:FF:000240">
    <property type="entry name" value="SDR family oxidoreductase"/>
    <property type="match status" value="1"/>
</dbReference>
<evidence type="ECO:0000313" key="4">
    <source>
        <dbReference type="Proteomes" id="UP000245802"/>
    </source>
</evidence>
<evidence type="ECO:0000256" key="2">
    <source>
        <dbReference type="ARBA" id="ARBA00023002"/>
    </source>
</evidence>
<dbReference type="EMBL" id="CP025958">
    <property type="protein sequence ID" value="AWM37447.1"/>
    <property type="molecule type" value="Genomic_DNA"/>
</dbReference>